<proteinExistence type="predicted"/>
<dbReference type="AlphaFoldDB" id="A0A5B6WUS6"/>
<organism evidence="1 2">
    <name type="scientific">Gossypium australe</name>
    <dbReference type="NCBI Taxonomy" id="47621"/>
    <lineage>
        <taxon>Eukaryota</taxon>
        <taxon>Viridiplantae</taxon>
        <taxon>Streptophyta</taxon>
        <taxon>Embryophyta</taxon>
        <taxon>Tracheophyta</taxon>
        <taxon>Spermatophyta</taxon>
        <taxon>Magnoliopsida</taxon>
        <taxon>eudicotyledons</taxon>
        <taxon>Gunneridae</taxon>
        <taxon>Pentapetalae</taxon>
        <taxon>rosids</taxon>
        <taxon>malvids</taxon>
        <taxon>Malvales</taxon>
        <taxon>Malvaceae</taxon>
        <taxon>Malvoideae</taxon>
        <taxon>Gossypium</taxon>
    </lineage>
</organism>
<keyword evidence="1" id="KW-0675">Receptor</keyword>
<protein>
    <submittedName>
        <fullName evidence="1">Cysteine-rich RLK (Receptor-like protein kinase) 8</fullName>
    </submittedName>
</protein>
<gene>
    <name evidence="1" type="ORF">EPI10_007126</name>
</gene>
<evidence type="ECO:0000313" key="2">
    <source>
        <dbReference type="Proteomes" id="UP000325315"/>
    </source>
</evidence>
<name>A0A5B6WUS6_9ROSI</name>
<evidence type="ECO:0000313" key="1">
    <source>
        <dbReference type="EMBL" id="KAA3485096.1"/>
    </source>
</evidence>
<keyword evidence="2" id="KW-1185">Reference proteome</keyword>
<dbReference type="EMBL" id="SMMG02000002">
    <property type="protein sequence ID" value="KAA3485096.1"/>
    <property type="molecule type" value="Genomic_DNA"/>
</dbReference>
<sequence>MHSPCEEHLEAIYSILRYLRSSLEKKRNQATSVSNRRSISCYYTFVWGNLATWRRRKNAIAHNSVKEENRSMAYGICEIMWLKRY</sequence>
<comment type="caution">
    <text evidence="1">The sequence shown here is derived from an EMBL/GenBank/DDBJ whole genome shotgun (WGS) entry which is preliminary data.</text>
</comment>
<accession>A0A5B6WUS6</accession>
<keyword evidence="1" id="KW-0808">Transferase</keyword>
<keyword evidence="1" id="KW-0418">Kinase</keyword>
<reference evidence="2" key="1">
    <citation type="journal article" date="2019" name="Plant Biotechnol. J.">
        <title>Genome sequencing of the Australian wild diploid species Gossypium australe highlights disease resistance and delayed gland morphogenesis.</title>
        <authorList>
            <person name="Cai Y."/>
            <person name="Cai X."/>
            <person name="Wang Q."/>
            <person name="Wang P."/>
            <person name="Zhang Y."/>
            <person name="Cai C."/>
            <person name="Xu Y."/>
            <person name="Wang K."/>
            <person name="Zhou Z."/>
            <person name="Wang C."/>
            <person name="Geng S."/>
            <person name="Li B."/>
            <person name="Dong Q."/>
            <person name="Hou Y."/>
            <person name="Wang H."/>
            <person name="Ai P."/>
            <person name="Liu Z."/>
            <person name="Yi F."/>
            <person name="Sun M."/>
            <person name="An G."/>
            <person name="Cheng J."/>
            <person name="Zhang Y."/>
            <person name="Shi Q."/>
            <person name="Xie Y."/>
            <person name="Shi X."/>
            <person name="Chang Y."/>
            <person name="Huang F."/>
            <person name="Chen Y."/>
            <person name="Hong S."/>
            <person name="Mi L."/>
            <person name="Sun Q."/>
            <person name="Zhang L."/>
            <person name="Zhou B."/>
            <person name="Peng R."/>
            <person name="Zhang X."/>
            <person name="Liu F."/>
        </authorList>
    </citation>
    <scope>NUCLEOTIDE SEQUENCE [LARGE SCALE GENOMIC DNA]</scope>
    <source>
        <strain evidence="2">cv. PA1801</strain>
    </source>
</reference>
<dbReference type="OrthoDB" id="128382at2759"/>
<dbReference type="GO" id="GO:0016301">
    <property type="term" value="F:kinase activity"/>
    <property type="evidence" value="ECO:0007669"/>
    <property type="project" value="UniProtKB-KW"/>
</dbReference>
<dbReference type="Proteomes" id="UP000325315">
    <property type="component" value="Unassembled WGS sequence"/>
</dbReference>